<keyword evidence="1" id="KW-0732">Signal</keyword>
<accession>D2QZ72</accession>
<dbReference type="EMBL" id="CP001848">
    <property type="protein sequence ID" value="ADB18264.1"/>
    <property type="molecule type" value="Genomic_DNA"/>
</dbReference>
<sequence precursor="true">MKLRLLASQSTALLLLLATGATTLMSEETKPLEIVYQDDFEKGIDSWKPMDPAQWSHKKDGDTHVISQHLKKSGYKPPHRSPTNIAILDGVIVGDLEMTVKVHSTHSDYGHRDACLVFGYQDPAHFYYVHLGKQADDHANQIFIVNDAPRTKISLTSTKGTPWTDAWHELKVVRRVADGTIEVYFDDMKTPVMTAKDEHFVWGQVGLGTFDDTADFDNLVVRGVKVEKPETPAK</sequence>
<evidence type="ECO:0000313" key="2">
    <source>
        <dbReference type="EMBL" id="ADB18264.1"/>
    </source>
</evidence>
<reference evidence="2 3" key="1">
    <citation type="journal article" date="2009" name="Stand. Genomic Sci.">
        <title>Complete genome sequence of Pirellula staleyi type strain (ATCC 27377).</title>
        <authorList>
            <person name="Clum A."/>
            <person name="Tindall B.J."/>
            <person name="Sikorski J."/>
            <person name="Ivanova N."/>
            <person name="Mavrommatis K."/>
            <person name="Lucas S."/>
            <person name="Glavina del Rio T."/>
            <person name="Nolan M."/>
            <person name="Chen F."/>
            <person name="Tice H."/>
            <person name="Pitluck S."/>
            <person name="Cheng J.F."/>
            <person name="Chertkov O."/>
            <person name="Brettin T."/>
            <person name="Han C."/>
            <person name="Detter J.C."/>
            <person name="Kuske C."/>
            <person name="Bruce D."/>
            <person name="Goodwin L."/>
            <person name="Ovchinikova G."/>
            <person name="Pati A."/>
            <person name="Mikhailova N."/>
            <person name="Chen A."/>
            <person name="Palaniappan K."/>
            <person name="Land M."/>
            <person name="Hauser L."/>
            <person name="Chang Y.J."/>
            <person name="Jeffries C.D."/>
            <person name="Chain P."/>
            <person name="Rohde M."/>
            <person name="Goker M."/>
            <person name="Bristow J."/>
            <person name="Eisen J.A."/>
            <person name="Markowitz V."/>
            <person name="Hugenholtz P."/>
            <person name="Kyrpides N.C."/>
            <person name="Klenk H.P."/>
            <person name="Lapidus A."/>
        </authorList>
    </citation>
    <scope>NUCLEOTIDE SEQUENCE [LARGE SCALE GENOMIC DNA]</scope>
    <source>
        <strain evidence="3">ATCC 27377 / DSM 6068 / ICPB 4128</strain>
    </source>
</reference>
<evidence type="ECO:0000256" key="1">
    <source>
        <dbReference type="SAM" id="SignalP"/>
    </source>
</evidence>
<name>D2QZ72_PIRSD</name>
<dbReference type="OrthoDB" id="3618231at2"/>
<gene>
    <name evidence="2" type="ordered locus">Psta_3603</name>
</gene>
<dbReference type="HOGENOM" id="CLU_097465_0_0_0"/>
<proteinExistence type="predicted"/>
<feature type="chain" id="PRO_5003034410" evidence="1">
    <location>
        <begin position="27"/>
        <end position="234"/>
    </location>
</feature>
<dbReference type="Gene3D" id="2.60.120.560">
    <property type="entry name" value="Exo-inulinase, domain 1"/>
    <property type="match status" value="1"/>
</dbReference>
<evidence type="ECO:0000313" key="3">
    <source>
        <dbReference type="Proteomes" id="UP000001887"/>
    </source>
</evidence>
<dbReference type="KEGG" id="psl:Psta_3603"/>
<keyword evidence="3" id="KW-1185">Reference proteome</keyword>
<dbReference type="STRING" id="530564.Psta_3603"/>
<dbReference type="eggNOG" id="COG3119">
    <property type="taxonomic scope" value="Bacteria"/>
</dbReference>
<dbReference type="Proteomes" id="UP000001887">
    <property type="component" value="Chromosome"/>
</dbReference>
<organism evidence="2 3">
    <name type="scientific">Pirellula staleyi (strain ATCC 27377 / DSM 6068 / ICPB 4128)</name>
    <name type="common">Pirella staleyi</name>
    <dbReference type="NCBI Taxonomy" id="530564"/>
    <lineage>
        <taxon>Bacteria</taxon>
        <taxon>Pseudomonadati</taxon>
        <taxon>Planctomycetota</taxon>
        <taxon>Planctomycetia</taxon>
        <taxon>Pirellulales</taxon>
        <taxon>Pirellulaceae</taxon>
        <taxon>Pirellula</taxon>
    </lineage>
</organism>
<protein>
    <submittedName>
        <fullName evidence="2">Uncharacterized protein</fullName>
    </submittedName>
</protein>
<dbReference type="AlphaFoldDB" id="D2QZ72"/>
<feature type="signal peptide" evidence="1">
    <location>
        <begin position="1"/>
        <end position="26"/>
    </location>
</feature>